<dbReference type="InterPro" id="IPR027417">
    <property type="entry name" value="P-loop_NTPase"/>
</dbReference>
<evidence type="ECO:0000256" key="1">
    <source>
        <dbReference type="ARBA" id="ARBA00022679"/>
    </source>
</evidence>
<dbReference type="InterPro" id="IPR026634">
    <property type="entry name" value="TPST-like"/>
</dbReference>
<sequence length="636" mass="68361">MAGPLPPKARTALEKSLSSGDPAPARPVHDLLLKHRAVPGAALFRLAMLEAGTGGFAAADRLLSAAARRQPGDPQILVNHAQVRLALDDPDGAYRLLSPLPAQVRANPAVLRLTGDTALSSDRLEEAVAAYDRLAGQGAGGDPAVLTNHGTALRRLGRFEAAVGKLVRAVESGAGSEAVVGLAGLYGQLDQHDRAVGLLTDHLARHPLDSVLWRQMAASHRAAGDGTRARAAVERAVLAAPGQASALTLIAEIAENAADLDRAERWARRALAVAPDTAAAALVRAAVARRRGDPEAALALVDAWLARSPAGVRHLLLFERARSLEAARRTDAAFAAFTDANDQQMATARPRRDPARALAQLAALTDLHRAGPPVGEGDAGSDLLFVVGFPRSGTTLLDQVLDAHSRIEVIEERPLIAAMIADLALSGHHYPSDLPRLQPREIEELREHYRSRLARHTSRTGTRYTVDKMPLNMAHVALIRRVFPGARFILALRHPCDVVLSCFMQNFGLNDWMAAFATLDGAAALYRATFAAWESYVAAVETPAIAVRYEDVVADLEREARRITGFLDLPFEPGMLAFHDHARGRGVLATPSAAQVTQPIYRTALARWRRYASVMTLIAEGLSAEIQRYGYAEEET</sequence>
<dbReference type="SUPFAM" id="SSF52540">
    <property type="entry name" value="P-loop containing nucleoside triphosphate hydrolases"/>
    <property type="match status" value="1"/>
</dbReference>
<evidence type="ECO:0000313" key="3">
    <source>
        <dbReference type="EMBL" id="SDG12160.1"/>
    </source>
</evidence>
<gene>
    <name evidence="3" type="ORF">SAMN05660686_03465</name>
</gene>
<feature type="region of interest" description="Disordered" evidence="2">
    <location>
        <begin position="1"/>
        <end position="23"/>
    </location>
</feature>
<dbReference type="SUPFAM" id="SSF48452">
    <property type="entry name" value="TPR-like"/>
    <property type="match status" value="1"/>
</dbReference>
<evidence type="ECO:0000313" key="4">
    <source>
        <dbReference type="Proteomes" id="UP000198615"/>
    </source>
</evidence>
<dbReference type="GO" id="GO:0008476">
    <property type="term" value="F:protein-tyrosine sulfotransferase activity"/>
    <property type="evidence" value="ECO:0007669"/>
    <property type="project" value="InterPro"/>
</dbReference>
<dbReference type="EMBL" id="FNBW01000010">
    <property type="protein sequence ID" value="SDG12160.1"/>
    <property type="molecule type" value="Genomic_DNA"/>
</dbReference>
<dbReference type="Gene3D" id="3.40.50.300">
    <property type="entry name" value="P-loop containing nucleotide triphosphate hydrolases"/>
    <property type="match status" value="1"/>
</dbReference>
<dbReference type="OrthoDB" id="9800698at2"/>
<dbReference type="PANTHER" id="PTHR12788:SF10">
    <property type="entry name" value="PROTEIN-TYROSINE SULFOTRANSFERASE"/>
    <property type="match status" value="1"/>
</dbReference>
<dbReference type="PANTHER" id="PTHR12788">
    <property type="entry name" value="PROTEIN-TYROSINE SULFOTRANSFERASE 2"/>
    <property type="match status" value="1"/>
</dbReference>
<dbReference type="AlphaFoldDB" id="A0A8G2EZP9"/>
<dbReference type="RefSeq" id="WP_093152156.1">
    <property type="nucleotide sequence ID" value="NZ_FNBW01000010.1"/>
</dbReference>
<organism evidence="3 4">
    <name type="scientific">Thalassobaculum litoreum DSM 18839</name>
    <dbReference type="NCBI Taxonomy" id="1123362"/>
    <lineage>
        <taxon>Bacteria</taxon>
        <taxon>Pseudomonadati</taxon>
        <taxon>Pseudomonadota</taxon>
        <taxon>Alphaproteobacteria</taxon>
        <taxon>Rhodospirillales</taxon>
        <taxon>Thalassobaculaceae</taxon>
        <taxon>Thalassobaculum</taxon>
    </lineage>
</organism>
<reference evidence="3 4" key="1">
    <citation type="submission" date="2016-10" db="EMBL/GenBank/DDBJ databases">
        <authorList>
            <person name="Varghese N."/>
            <person name="Submissions S."/>
        </authorList>
    </citation>
    <scope>NUCLEOTIDE SEQUENCE [LARGE SCALE GENOMIC DNA]</scope>
    <source>
        <strain evidence="3 4">DSM 18839</strain>
    </source>
</reference>
<dbReference type="Pfam" id="PF13469">
    <property type="entry name" value="Sulfotransfer_3"/>
    <property type="match status" value="1"/>
</dbReference>
<accession>A0A8G2EZP9</accession>
<dbReference type="InterPro" id="IPR011990">
    <property type="entry name" value="TPR-like_helical_dom_sf"/>
</dbReference>
<dbReference type="Gene3D" id="1.25.40.10">
    <property type="entry name" value="Tetratricopeptide repeat domain"/>
    <property type="match status" value="1"/>
</dbReference>
<keyword evidence="1 3" id="KW-0808">Transferase</keyword>
<dbReference type="Pfam" id="PF13432">
    <property type="entry name" value="TPR_16"/>
    <property type="match status" value="2"/>
</dbReference>
<proteinExistence type="predicted"/>
<evidence type="ECO:0000256" key="2">
    <source>
        <dbReference type="SAM" id="MobiDB-lite"/>
    </source>
</evidence>
<protein>
    <submittedName>
        <fullName evidence="3">Sulfotransferase family protein</fullName>
    </submittedName>
</protein>
<dbReference type="Proteomes" id="UP000198615">
    <property type="component" value="Unassembled WGS sequence"/>
</dbReference>
<keyword evidence="4" id="KW-1185">Reference proteome</keyword>
<comment type="caution">
    <text evidence="3">The sequence shown here is derived from an EMBL/GenBank/DDBJ whole genome shotgun (WGS) entry which is preliminary data.</text>
</comment>
<name>A0A8G2EZP9_9PROT</name>